<keyword evidence="4" id="KW-1185">Reference proteome</keyword>
<sequence length="446" mass="48197">MKLKRIMAFLLTAVMVFGLIGCGSSTTTTESTETKTETSSGTSNDQSGGEQITLNVWHQWSNDTNELKKLYEAAVAEYEAAHPNVKINTETLDTEAYKTKISAEFAGTASGIDVFYYWGAGTARKLVNADKLLPLDDYLTDEIKAKILPGSTGAFEYNGKTYSLPMFSWYMTLFCNKDLFEQAGAKIPTTYDELLDACKKLSALDGVTPLAAGAKDGWNAAFIYQALALREVGGANINAMLNGEVPFSAEGYKEAADKVVELYNAGAFGKNPLEVGNDDANSAFITGKTAMRLMGSWFANQVYTDATATIDPASVVAVKIPMISGKGNASDYCGGFIESFWVNKETKYPAEAADFAIFINEKMGKAAYETGTGFSGWVGEFDESKLNPLFVQIKDLLSEGETGVLAWDTSLDSEPATIHNEQVQTLFAAGADTEAFIEEHIAAINK</sequence>
<dbReference type="InterPro" id="IPR050490">
    <property type="entry name" value="Bact_solute-bd_prot1"/>
</dbReference>
<dbReference type="SUPFAM" id="SSF53850">
    <property type="entry name" value="Periplasmic binding protein-like II"/>
    <property type="match status" value="1"/>
</dbReference>
<evidence type="ECO:0000256" key="1">
    <source>
        <dbReference type="SAM" id="MobiDB-lite"/>
    </source>
</evidence>
<organism evidence="3 4">
    <name type="scientific">Defluviitalea saccharophila</name>
    <dbReference type="NCBI Taxonomy" id="879970"/>
    <lineage>
        <taxon>Bacteria</taxon>
        <taxon>Bacillati</taxon>
        <taxon>Bacillota</taxon>
        <taxon>Clostridia</taxon>
        <taxon>Lachnospirales</taxon>
        <taxon>Defluviitaleaceae</taxon>
        <taxon>Defluviitalea</taxon>
    </lineage>
</organism>
<dbReference type="RefSeq" id="WP_341877784.1">
    <property type="nucleotide sequence ID" value="NZ_CP121687.1"/>
</dbReference>
<protein>
    <submittedName>
        <fullName evidence="3">Extracellular solute-binding protein</fullName>
    </submittedName>
</protein>
<dbReference type="PANTHER" id="PTHR43649">
    <property type="entry name" value="ARABINOSE-BINDING PROTEIN-RELATED"/>
    <property type="match status" value="1"/>
</dbReference>
<dbReference type="EMBL" id="CP121687">
    <property type="protein sequence ID" value="WZL70827.1"/>
    <property type="molecule type" value="Genomic_DNA"/>
</dbReference>
<feature type="signal peptide" evidence="2">
    <location>
        <begin position="1"/>
        <end position="25"/>
    </location>
</feature>
<dbReference type="PROSITE" id="PS51257">
    <property type="entry name" value="PROKAR_LIPOPROTEIN"/>
    <property type="match status" value="1"/>
</dbReference>
<dbReference type="Proteomes" id="UP001486565">
    <property type="component" value="Chromosome"/>
</dbReference>
<proteinExistence type="predicted"/>
<dbReference type="Pfam" id="PF01547">
    <property type="entry name" value="SBP_bac_1"/>
    <property type="match status" value="1"/>
</dbReference>
<feature type="compositionally biased region" description="Low complexity" evidence="1">
    <location>
        <begin position="26"/>
        <end position="43"/>
    </location>
</feature>
<gene>
    <name evidence="3" type="ORF">QBE51_04705</name>
</gene>
<keyword evidence="2" id="KW-0732">Signal</keyword>
<accession>A0ABZ2Y651</accession>
<feature type="region of interest" description="Disordered" evidence="1">
    <location>
        <begin position="26"/>
        <end position="49"/>
    </location>
</feature>
<evidence type="ECO:0000313" key="4">
    <source>
        <dbReference type="Proteomes" id="UP001486565"/>
    </source>
</evidence>
<feature type="chain" id="PRO_5045585555" evidence="2">
    <location>
        <begin position="26"/>
        <end position="446"/>
    </location>
</feature>
<evidence type="ECO:0000313" key="3">
    <source>
        <dbReference type="EMBL" id="WZL70827.1"/>
    </source>
</evidence>
<evidence type="ECO:0000256" key="2">
    <source>
        <dbReference type="SAM" id="SignalP"/>
    </source>
</evidence>
<name>A0ABZ2Y651_9FIRM</name>
<dbReference type="InterPro" id="IPR006059">
    <property type="entry name" value="SBP"/>
</dbReference>
<dbReference type="Gene3D" id="3.40.190.10">
    <property type="entry name" value="Periplasmic binding protein-like II"/>
    <property type="match status" value="2"/>
</dbReference>
<reference evidence="3 4" key="1">
    <citation type="submission" date="2023-03" db="EMBL/GenBank/DDBJ databases">
        <title>Novel Species.</title>
        <authorList>
            <person name="Ma S."/>
        </authorList>
    </citation>
    <scope>NUCLEOTIDE SEQUENCE [LARGE SCALE GENOMIC DNA]</scope>
    <source>
        <strain evidence="3 4">LIND6LT2</strain>
    </source>
</reference>